<sequence length="540" mass="58706">MAGTAPSRIVTERRYRLTSTFTFTTGSTKEPPKLCSVARTANKVYRGRAFEFLDACKIKRKPVIKLVLCGPHRTVLRCVWEGTQAVLNKLQEHLGKVVQSKEYHTAKRAFNVEIGFDPMESFLVTVVVEPVAVEQPGVAVRKRSSSPSLSEPLQAKRHRSSSSEEGDSVVPEGRPESDNVAAAGKFTTSPTPPPLDKETERSLFGSSPQAILGPQLVPESNAEHSRAIPPTAPVAAARRTPLFLEDPSESEDEKENQPIGSSGSASSPRKRGRSTTGSLINTDVSSRRPERFAESCALSYKTIKSRGRVSSLKITICGGAQEVKQESEPVVTNALVAQPAEPSAFTFVKDEFAHVDVFGTGSLLSDSATPLATNTVPSLLCTAGNRADWTLGEGSAAHSKPAGTLLSAEGSLDLKIKIKRLSVALGERNEEVKRLQSELEDRDAVIIELERGRERVDFARRMQLAERDREIEALRVQNRYNARCAAMLKEELVSIAPERYGESSPATALVLPWESKETGLLSGSVADLDHVRRRSAGNSN</sequence>
<comment type="caution">
    <text evidence="2">The sequence shown here is derived from an EMBL/GenBank/DDBJ whole genome shotgun (WGS) entry which is preliminary data.</text>
</comment>
<feature type="region of interest" description="Disordered" evidence="1">
    <location>
        <begin position="138"/>
        <end position="203"/>
    </location>
</feature>
<evidence type="ECO:0000256" key="1">
    <source>
        <dbReference type="SAM" id="MobiDB-lite"/>
    </source>
</evidence>
<feature type="region of interest" description="Disordered" evidence="1">
    <location>
        <begin position="245"/>
        <end position="286"/>
    </location>
</feature>
<feature type="compositionally biased region" description="Polar residues" evidence="1">
    <location>
        <begin position="258"/>
        <end position="267"/>
    </location>
</feature>
<evidence type="ECO:0000313" key="2">
    <source>
        <dbReference type="EMBL" id="TFY53599.1"/>
    </source>
</evidence>
<dbReference type="EMBL" id="SEKV01000801">
    <property type="protein sequence ID" value="TFY53599.1"/>
    <property type="molecule type" value="Genomic_DNA"/>
</dbReference>
<protein>
    <submittedName>
        <fullName evidence="2">Uncharacterized protein</fullName>
    </submittedName>
</protein>
<organism evidence="2 3">
    <name type="scientific">Rhodofomes roseus</name>
    <dbReference type="NCBI Taxonomy" id="34475"/>
    <lineage>
        <taxon>Eukaryota</taxon>
        <taxon>Fungi</taxon>
        <taxon>Dikarya</taxon>
        <taxon>Basidiomycota</taxon>
        <taxon>Agaricomycotina</taxon>
        <taxon>Agaricomycetes</taxon>
        <taxon>Polyporales</taxon>
        <taxon>Rhodofomes</taxon>
    </lineage>
</organism>
<gene>
    <name evidence="2" type="ORF">EVJ58_g9361</name>
</gene>
<reference evidence="2 3" key="1">
    <citation type="submission" date="2019-01" db="EMBL/GenBank/DDBJ databases">
        <title>Genome sequencing of the rare red list fungi Fomitopsis rosea.</title>
        <authorList>
            <person name="Buettner E."/>
            <person name="Kellner H."/>
        </authorList>
    </citation>
    <scope>NUCLEOTIDE SEQUENCE [LARGE SCALE GENOMIC DNA]</scope>
    <source>
        <strain evidence="2 3">DSM 105464</strain>
    </source>
</reference>
<evidence type="ECO:0000313" key="3">
    <source>
        <dbReference type="Proteomes" id="UP000298390"/>
    </source>
</evidence>
<dbReference type="AlphaFoldDB" id="A0A4Y9XYE9"/>
<feature type="compositionally biased region" description="Polar residues" evidence="1">
    <location>
        <begin position="274"/>
        <end position="284"/>
    </location>
</feature>
<name>A0A4Y9XYE9_9APHY</name>
<proteinExistence type="predicted"/>
<dbReference type="Proteomes" id="UP000298390">
    <property type="component" value="Unassembled WGS sequence"/>
</dbReference>
<accession>A0A4Y9XYE9</accession>